<feature type="transmembrane region" description="Helical" evidence="1">
    <location>
        <begin position="297"/>
        <end position="318"/>
    </location>
</feature>
<keyword evidence="3" id="KW-1185">Reference proteome</keyword>
<keyword evidence="1" id="KW-0812">Transmembrane</keyword>
<comment type="caution">
    <text evidence="2">The sequence shown here is derived from an EMBL/GenBank/DDBJ whole genome shotgun (WGS) entry which is preliminary data.</text>
</comment>
<dbReference type="Proteomes" id="UP001528673">
    <property type="component" value="Unassembled WGS sequence"/>
</dbReference>
<dbReference type="RefSeq" id="WP_273950510.1">
    <property type="nucleotide sequence ID" value="NZ_JAQSIP010000003.1"/>
</dbReference>
<evidence type="ECO:0000313" key="3">
    <source>
        <dbReference type="Proteomes" id="UP001528673"/>
    </source>
</evidence>
<reference evidence="2 3" key="1">
    <citation type="submission" date="2023-02" db="EMBL/GenBank/DDBJ databases">
        <title>Bacterial whole genomic sequence of Curvibacter sp. HBC61.</title>
        <authorList>
            <person name="Le V."/>
            <person name="Ko S.-R."/>
            <person name="Ahn C.-Y."/>
            <person name="Oh H.-M."/>
        </authorList>
    </citation>
    <scope>NUCLEOTIDE SEQUENCE [LARGE SCALE GENOMIC DNA]</scope>
    <source>
        <strain evidence="2 3">HBC61</strain>
    </source>
</reference>
<feature type="transmembrane region" description="Helical" evidence="1">
    <location>
        <begin position="206"/>
        <end position="226"/>
    </location>
</feature>
<evidence type="ECO:0000313" key="2">
    <source>
        <dbReference type="EMBL" id="MDD0838570.1"/>
    </source>
</evidence>
<dbReference type="InterPro" id="IPR009978">
    <property type="entry name" value="Na_H_antiport_3"/>
</dbReference>
<accession>A0ABT5MX30</accession>
<evidence type="ECO:0000256" key="1">
    <source>
        <dbReference type="SAM" id="Phobius"/>
    </source>
</evidence>
<feature type="transmembrane region" description="Helical" evidence="1">
    <location>
        <begin position="362"/>
        <end position="380"/>
    </location>
</feature>
<organism evidence="2 3">
    <name type="scientific">Curvibacter cyanobacteriorum</name>
    <dbReference type="NCBI Taxonomy" id="3026422"/>
    <lineage>
        <taxon>Bacteria</taxon>
        <taxon>Pseudomonadati</taxon>
        <taxon>Pseudomonadota</taxon>
        <taxon>Betaproteobacteria</taxon>
        <taxon>Burkholderiales</taxon>
        <taxon>Comamonadaceae</taxon>
        <taxon>Curvibacter</taxon>
    </lineage>
</organism>
<protein>
    <submittedName>
        <fullName evidence="2">Na+/H+ antiporter</fullName>
    </submittedName>
</protein>
<name>A0ABT5MX30_9BURK</name>
<feature type="transmembrane region" description="Helical" evidence="1">
    <location>
        <begin position="6"/>
        <end position="23"/>
    </location>
</feature>
<gene>
    <name evidence="2" type="ORF">PSQ40_08300</name>
</gene>
<feature type="transmembrane region" description="Helical" evidence="1">
    <location>
        <begin position="400"/>
        <end position="418"/>
    </location>
</feature>
<feature type="transmembrane region" description="Helical" evidence="1">
    <location>
        <begin position="86"/>
        <end position="107"/>
    </location>
</feature>
<feature type="transmembrane region" description="Helical" evidence="1">
    <location>
        <begin position="166"/>
        <end position="186"/>
    </location>
</feature>
<feature type="transmembrane region" description="Helical" evidence="1">
    <location>
        <begin position="44"/>
        <end position="66"/>
    </location>
</feature>
<keyword evidence="1" id="KW-0472">Membrane</keyword>
<sequence>MNTPTTLQWIGAALFAVALLHTFSTKFFEHLAHTRPRHAGLWHLLGEVEVVFGFWAMVLMVVMFALLGQQQAIAYLDSRNFTEPLFVFAIMVIAGTRPILQVAGALVRQLTGLMPLPRATARCWVVLSVVPLLGSVITEPAAMTLAAMMLRDTLFCHGLSQRLRYAILGVLFVNISIGGTLTPFAAPPILMVASTWQWDLAFVLGTFGWKAATAVFVNASALAWLFRAELGRLGDGARGADQPSPVPPAVVLVHLLFLLGVVVFAHHPTVFLGLFLFFLGFATAYQRHQNPLILREALLVAFFLAGLVVLGGLQQWWLQPLLLSLNSDTVYFGATALTAITDNAALTYLGSLVPGLSDEFKVALVAGAVTGGGLTVIANAPNPAGVAILRGHFEEQAIHPLGLLLAALPATGVAMLALRGL</sequence>
<feature type="transmembrane region" description="Helical" evidence="1">
    <location>
        <begin position="330"/>
        <end position="350"/>
    </location>
</feature>
<proteinExistence type="predicted"/>
<keyword evidence="1" id="KW-1133">Transmembrane helix</keyword>
<dbReference type="EMBL" id="JAQSIP010000003">
    <property type="protein sequence ID" value="MDD0838570.1"/>
    <property type="molecule type" value="Genomic_DNA"/>
</dbReference>
<dbReference type="Pfam" id="PF07399">
    <property type="entry name" value="Na_H_antiport_3"/>
    <property type="match status" value="1"/>
</dbReference>